<proteinExistence type="inferred from homology"/>
<reference evidence="6 7" key="1">
    <citation type="journal article" date="2014" name="Antonie Van Leeuwenhoek">
        <title>Roseivivax atlanticus sp. nov., isolated from surface seawater of the Atlantic Ocean.</title>
        <authorList>
            <person name="Li G."/>
            <person name="Lai Q."/>
            <person name="Liu X."/>
            <person name="Sun F."/>
            <person name="Shao Z."/>
        </authorList>
    </citation>
    <scope>NUCLEOTIDE SEQUENCE [LARGE SCALE GENOMIC DNA]</scope>
    <source>
        <strain evidence="6 7">22II-s10s</strain>
    </source>
</reference>
<evidence type="ECO:0000256" key="2">
    <source>
        <dbReference type="ARBA" id="ARBA00022670"/>
    </source>
</evidence>
<dbReference type="Gene3D" id="3.90.1720.10">
    <property type="entry name" value="endopeptidase domain like (from Nostoc punctiforme)"/>
    <property type="match status" value="1"/>
</dbReference>
<evidence type="ECO:0000313" key="6">
    <source>
        <dbReference type="EMBL" id="ETW12982.1"/>
    </source>
</evidence>
<name>W4HJS6_9RHOB</name>
<comment type="caution">
    <text evidence="6">The sequence shown here is derived from an EMBL/GenBank/DDBJ whole genome shotgun (WGS) entry which is preliminary data.</text>
</comment>
<evidence type="ECO:0000256" key="1">
    <source>
        <dbReference type="ARBA" id="ARBA00007074"/>
    </source>
</evidence>
<dbReference type="Pfam" id="PF18348">
    <property type="entry name" value="SH3_16"/>
    <property type="match status" value="1"/>
</dbReference>
<dbReference type="AlphaFoldDB" id="W4HJS6"/>
<dbReference type="GO" id="GO:0006508">
    <property type="term" value="P:proteolysis"/>
    <property type="evidence" value="ECO:0007669"/>
    <property type="project" value="UniProtKB-KW"/>
</dbReference>
<dbReference type="InterPro" id="IPR041382">
    <property type="entry name" value="SH3_16"/>
</dbReference>
<evidence type="ECO:0000256" key="3">
    <source>
        <dbReference type="ARBA" id="ARBA00022801"/>
    </source>
</evidence>
<dbReference type="RefSeq" id="WP_112324771.1">
    <property type="nucleotide sequence ID" value="NZ_AQQW01000005.1"/>
</dbReference>
<gene>
    <name evidence="6" type="ORF">ATO8_10573</name>
</gene>
<dbReference type="Proteomes" id="UP000019063">
    <property type="component" value="Unassembled WGS sequence"/>
</dbReference>
<dbReference type="SUPFAM" id="SSF54001">
    <property type="entry name" value="Cysteine proteinases"/>
    <property type="match status" value="1"/>
</dbReference>
<dbReference type="STRING" id="1379903.ATO8_10573"/>
<feature type="domain" description="NlpC/P60" evidence="5">
    <location>
        <begin position="150"/>
        <end position="274"/>
    </location>
</feature>
<keyword evidence="3" id="KW-0378">Hydrolase</keyword>
<evidence type="ECO:0000259" key="5">
    <source>
        <dbReference type="PROSITE" id="PS51935"/>
    </source>
</evidence>
<dbReference type="InterPro" id="IPR038765">
    <property type="entry name" value="Papain-like_cys_pep_sf"/>
</dbReference>
<keyword evidence="4" id="KW-0788">Thiol protease</keyword>
<organism evidence="6 7">
    <name type="scientific">Roseivivax marinus</name>
    <dbReference type="NCBI Taxonomy" id="1379903"/>
    <lineage>
        <taxon>Bacteria</taxon>
        <taxon>Pseudomonadati</taxon>
        <taxon>Pseudomonadota</taxon>
        <taxon>Alphaproteobacteria</taxon>
        <taxon>Rhodobacterales</taxon>
        <taxon>Roseobacteraceae</taxon>
        <taxon>Roseivivax</taxon>
    </lineage>
</organism>
<evidence type="ECO:0000256" key="4">
    <source>
        <dbReference type="ARBA" id="ARBA00022807"/>
    </source>
</evidence>
<keyword evidence="2" id="KW-0645">Protease</keyword>
<accession>W4HJS6</accession>
<comment type="similarity">
    <text evidence="1">Belongs to the peptidase C40 family.</text>
</comment>
<dbReference type="GO" id="GO:0008234">
    <property type="term" value="F:cysteine-type peptidase activity"/>
    <property type="evidence" value="ECO:0007669"/>
    <property type="project" value="UniProtKB-KW"/>
</dbReference>
<dbReference type="PANTHER" id="PTHR47359">
    <property type="entry name" value="PEPTIDOGLYCAN DL-ENDOPEPTIDASE CWLO"/>
    <property type="match status" value="1"/>
</dbReference>
<dbReference type="PROSITE" id="PS51935">
    <property type="entry name" value="NLPC_P60"/>
    <property type="match status" value="1"/>
</dbReference>
<keyword evidence="7" id="KW-1185">Reference proteome</keyword>
<protein>
    <submittedName>
        <fullName evidence="6">NlpC/P60 domain-containing protein</fullName>
    </submittedName>
</protein>
<dbReference type="Pfam" id="PF00877">
    <property type="entry name" value="NLPC_P60"/>
    <property type="match status" value="1"/>
</dbReference>
<evidence type="ECO:0000313" key="7">
    <source>
        <dbReference type="Proteomes" id="UP000019063"/>
    </source>
</evidence>
<dbReference type="InterPro" id="IPR051794">
    <property type="entry name" value="PG_Endopeptidase_C40"/>
</dbReference>
<dbReference type="EMBL" id="AQQW01000005">
    <property type="protein sequence ID" value="ETW12982.1"/>
    <property type="molecule type" value="Genomic_DNA"/>
</dbReference>
<dbReference type="InterPro" id="IPR000064">
    <property type="entry name" value="NLP_P60_dom"/>
</dbReference>
<sequence>MDRRTTPANGRVAAAHLRGRVAALRYVEGTPARIGVPVADLRHAPDGARDRQLLFGAEVTVYERVGGTAFVQAVADDYVGIVPEAALADPRAATHRVATRATHLYEAADMKSPDLMALGLGARVTVTSTSARFAETPDGFVPARHLVPLDRPEGDPVAVAERLLGTPYLWGGNSSAGIDCSGLVQAGLAACGRACPGDSDLQERALGTEIPKGDDLRRGDLLFWKGHVGWVADPQTLLHANAYHMAVAFEPLEAAIDRIRKQGDGPVTRRVRLSQARQTFR</sequence>
<dbReference type="eggNOG" id="COG0791">
    <property type="taxonomic scope" value="Bacteria"/>
</dbReference>
<dbReference type="PANTHER" id="PTHR47359:SF3">
    <property type="entry name" value="NLP_P60 DOMAIN-CONTAINING PROTEIN-RELATED"/>
    <property type="match status" value="1"/>
</dbReference>